<feature type="region of interest" description="Disordered" evidence="1">
    <location>
        <begin position="242"/>
        <end position="275"/>
    </location>
</feature>
<name>A0A834LZ00_RHOSS</name>
<dbReference type="OrthoDB" id="1436933at2759"/>
<gene>
    <name evidence="2" type="ORF">RHSIM_Rhsim01G0160400</name>
</gene>
<dbReference type="EMBL" id="WJXA01000001">
    <property type="protein sequence ID" value="KAF7153554.1"/>
    <property type="molecule type" value="Genomic_DNA"/>
</dbReference>
<protein>
    <submittedName>
        <fullName evidence="2">Uncharacterized protein</fullName>
    </submittedName>
</protein>
<keyword evidence="3" id="KW-1185">Reference proteome</keyword>
<evidence type="ECO:0000313" key="2">
    <source>
        <dbReference type="EMBL" id="KAF7153554.1"/>
    </source>
</evidence>
<proteinExistence type="predicted"/>
<comment type="caution">
    <text evidence="2">The sequence shown here is derived from an EMBL/GenBank/DDBJ whole genome shotgun (WGS) entry which is preliminary data.</text>
</comment>
<dbReference type="AlphaFoldDB" id="A0A834LZ00"/>
<evidence type="ECO:0000313" key="3">
    <source>
        <dbReference type="Proteomes" id="UP000626092"/>
    </source>
</evidence>
<feature type="region of interest" description="Disordered" evidence="1">
    <location>
        <begin position="45"/>
        <end position="69"/>
    </location>
</feature>
<organism evidence="2 3">
    <name type="scientific">Rhododendron simsii</name>
    <name type="common">Sims's rhododendron</name>
    <dbReference type="NCBI Taxonomy" id="118357"/>
    <lineage>
        <taxon>Eukaryota</taxon>
        <taxon>Viridiplantae</taxon>
        <taxon>Streptophyta</taxon>
        <taxon>Embryophyta</taxon>
        <taxon>Tracheophyta</taxon>
        <taxon>Spermatophyta</taxon>
        <taxon>Magnoliopsida</taxon>
        <taxon>eudicotyledons</taxon>
        <taxon>Gunneridae</taxon>
        <taxon>Pentapetalae</taxon>
        <taxon>asterids</taxon>
        <taxon>Ericales</taxon>
        <taxon>Ericaceae</taxon>
        <taxon>Ericoideae</taxon>
        <taxon>Rhodoreae</taxon>
        <taxon>Rhododendron</taxon>
    </lineage>
</organism>
<evidence type="ECO:0000256" key="1">
    <source>
        <dbReference type="SAM" id="MobiDB-lite"/>
    </source>
</evidence>
<accession>A0A834LZ00</accession>
<reference evidence="2" key="1">
    <citation type="submission" date="2019-11" db="EMBL/GenBank/DDBJ databases">
        <authorList>
            <person name="Liu Y."/>
            <person name="Hou J."/>
            <person name="Li T.-Q."/>
            <person name="Guan C.-H."/>
            <person name="Wu X."/>
            <person name="Wu H.-Z."/>
            <person name="Ling F."/>
            <person name="Zhang R."/>
            <person name="Shi X.-G."/>
            <person name="Ren J.-P."/>
            <person name="Chen E.-F."/>
            <person name="Sun J.-M."/>
        </authorList>
    </citation>
    <scope>NUCLEOTIDE SEQUENCE</scope>
    <source>
        <strain evidence="2">Adult_tree_wgs_1</strain>
        <tissue evidence="2">Leaves</tissue>
    </source>
</reference>
<dbReference type="Proteomes" id="UP000626092">
    <property type="component" value="Unassembled WGS sequence"/>
</dbReference>
<sequence>MAGSASSDVKTVQVHVGTVPIPIPNVASSSRELEIEEDEVLREMEEEEEMMDNPDQGVQPVSRRRRTSEEVRVDKQRITAQGLATYFSNNPGYIKGLVADVYKHMKVAELGKISEKGAWVTSKIGRLYVVVDPDIIARALNYERPPAASEWGKLEPGVLNSSILTKSVSQSRGTMEAEGVLGGSYLTTMPSKRAKQSVWSKLLFCQGVAIMNSHCKLKKEIWENARRQERMDHWLDYIVSRQDGSTNEPYAPPPIEDVKDSDDFVGEEPESVDDK</sequence>
<feature type="compositionally biased region" description="Acidic residues" evidence="1">
    <location>
        <begin position="263"/>
        <end position="275"/>
    </location>
</feature>